<evidence type="ECO:0000313" key="2">
    <source>
        <dbReference type="EMBL" id="HGG00738.1"/>
    </source>
</evidence>
<dbReference type="AlphaFoldDB" id="A0A7C3VLK4"/>
<organism evidence="2">
    <name type="scientific">Planktothricoides sp. SpSt-374</name>
    <dbReference type="NCBI Taxonomy" id="2282167"/>
    <lineage>
        <taxon>Bacteria</taxon>
        <taxon>Bacillati</taxon>
        <taxon>Cyanobacteriota</taxon>
        <taxon>Cyanophyceae</taxon>
        <taxon>Oscillatoriophycideae</taxon>
        <taxon>Oscillatoriales</taxon>
        <taxon>Oscillatoriaceae</taxon>
        <taxon>Planktothricoides</taxon>
    </lineage>
</organism>
<accession>A0A7C3VLK4</accession>
<comment type="caution">
    <text evidence="2">The sequence shown here is derived from an EMBL/GenBank/DDBJ whole genome shotgun (WGS) entry which is preliminary data.</text>
</comment>
<dbReference type="EMBL" id="DSPX01000086">
    <property type="protein sequence ID" value="HGG00738.1"/>
    <property type="molecule type" value="Genomic_DNA"/>
</dbReference>
<name>A0A7C3VLK4_9CYAN</name>
<sequence>MLMTKDSKNQQNSPVCPPHQEGRRLGLWGTAGEIVAAVTESGGCPNWADIRPKTSPLGVAKT</sequence>
<proteinExistence type="predicted"/>
<feature type="region of interest" description="Disordered" evidence="1">
    <location>
        <begin position="1"/>
        <end position="22"/>
    </location>
</feature>
<gene>
    <name evidence="2" type="ORF">ENR15_08835</name>
</gene>
<evidence type="ECO:0000256" key="1">
    <source>
        <dbReference type="SAM" id="MobiDB-lite"/>
    </source>
</evidence>
<reference evidence="2" key="1">
    <citation type="journal article" date="2020" name="mSystems">
        <title>Genome- and Community-Level Interaction Insights into Carbon Utilization and Element Cycling Functions of Hydrothermarchaeota in Hydrothermal Sediment.</title>
        <authorList>
            <person name="Zhou Z."/>
            <person name="Liu Y."/>
            <person name="Xu W."/>
            <person name="Pan J."/>
            <person name="Luo Z.H."/>
            <person name="Li M."/>
        </authorList>
    </citation>
    <scope>NUCLEOTIDE SEQUENCE [LARGE SCALE GENOMIC DNA]</scope>
    <source>
        <strain evidence="2">SpSt-374</strain>
    </source>
</reference>
<protein>
    <submittedName>
        <fullName evidence="2">Uncharacterized protein</fullName>
    </submittedName>
</protein>